<reference evidence="2 3" key="2">
    <citation type="submission" date="2018-02" db="EMBL/GenBank/DDBJ databases">
        <authorList>
            <person name="Cohen D.B."/>
            <person name="Kent A.D."/>
        </authorList>
    </citation>
    <scope>NUCLEOTIDE SEQUENCE [LARGE SCALE GENOMIC DNA]</scope>
    <source>
        <strain evidence="2 3">CECT 9216</strain>
    </source>
</reference>
<dbReference type="EMBL" id="OKQR01000004">
    <property type="protein sequence ID" value="SPD94503.1"/>
    <property type="molecule type" value="Genomic_DNA"/>
</dbReference>
<reference evidence="1 4" key="1">
    <citation type="submission" date="2018-02" db="EMBL/GenBank/DDBJ databases">
        <authorList>
            <person name="Rodrigo-Torres L."/>
            <person name="Arahal R. D."/>
            <person name="Lucena T."/>
        </authorList>
    </citation>
    <scope>NUCLEOTIDE SEQUENCE [LARGE SCALE GENOMIC DNA]</scope>
    <source>
        <strain evidence="1 4">CECT 8486</strain>
    </source>
</reference>
<organism evidence="2 3">
    <name type="scientific">Leuconostoc suionicum</name>
    <dbReference type="NCBI Taxonomy" id="1511761"/>
    <lineage>
        <taxon>Bacteria</taxon>
        <taxon>Bacillati</taxon>
        <taxon>Bacillota</taxon>
        <taxon>Bacilli</taxon>
        <taxon>Lactobacillales</taxon>
        <taxon>Lactobacillaceae</taxon>
        <taxon>Leuconostoc</taxon>
    </lineage>
</organism>
<protein>
    <submittedName>
        <fullName evidence="2">Uncharacterized protein</fullName>
    </submittedName>
</protein>
<dbReference type="Proteomes" id="UP000239237">
    <property type="component" value="Unassembled WGS sequence"/>
</dbReference>
<dbReference type="Proteomes" id="UP000237923">
    <property type="component" value="Unassembled WGS sequence"/>
</dbReference>
<accession>A0A2N9K7Y3</accession>
<evidence type="ECO:0000313" key="4">
    <source>
        <dbReference type="Proteomes" id="UP000239237"/>
    </source>
</evidence>
<proteinExistence type="predicted"/>
<dbReference type="EMBL" id="OKQU01000001">
    <property type="protein sequence ID" value="SPE06165.1"/>
    <property type="molecule type" value="Genomic_DNA"/>
</dbReference>
<evidence type="ECO:0000313" key="2">
    <source>
        <dbReference type="EMBL" id="SPE06165.1"/>
    </source>
</evidence>
<dbReference type="AlphaFoldDB" id="A0A2N9K7Y3"/>
<evidence type="ECO:0000313" key="3">
    <source>
        <dbReference type="Proteomes" id="UP000237923"/>
    </source>
</evidence>
<gene>
    <name evidence="1" type="ORF">LES8486_01687</name>
    <name evidence="2" type="ORF">LES9216_00052</name>
</gene>
<keyword evidence="4" id="KW-1185">Reference proteome</keyword>
<dbReference type="RefSeq" id="WP_165784770.1">
    <property type="nucleotide sequence ID" value="NZ_OKQR01000004.1"/>
</dbReference>
<name>A0A2N9K7Y3_9LACO</name>
<evidence type="ECO:0000313" key="1">
    <source>
        <dbReference type="EMBL" id="SPD94503.1"/>
    </source>
</evidence>
<sequence length="55" mass="6396">MKNRTNNKDNQLTNDLIRLKLLNKKKNMKIIPFGDNQDQGVAFVNAIKRLNTLQN</sequence>